<accession>A0A3M5VC78</accession>
<evidence type="ECO:0000313" key="1">
    <source>
        <dbReference type="EMBL" id="RMU55799.1"/>
    </source>
</evidence>
<sequence>MQDKPTVGLYRAASMDGDFLAAFWRRQFRSQLLEHIRQGQALRAVDHQPHRAIGVVLNDVGQGLRKVLVVHVGHGDQELMLEITRRDFFHES</sequence>
<protein>
    <submittedName>
        <fullName evidence="1">Uncharacterized protein</fullName>
    </submittedName>
</protein>
<name>A0A3M5VC78_PSESX</name>
<reference evidence="1 2" key="1">
    <citation type="submission" date="2018-08" db="EMBL/GenBank/DDBJ databases">
        <title>Recombination of ecologically and evolutionarily significant loci maintains genetic cohesion in the Pseudomonas syringae species complex.</title>
        <authorList>
            <person name="Dillon M."/>
            <person name="Thakur S."/>
            <person name="Almeida R.N.D."/>
            <person name="Weir B.S."/>
            <person name="Guttman D.S."/>
        </authorList>
    </citation>
    <scope>NUCLEOTIDE SEQUENCE [LARGE SCALE GENOMIC DNA]</scope>
    <source>
        <strain evidence="1 2">ICMP 14479</strain>
    </source>
</reference>
<proteinExistence type="predicted"/>
<comment type="caution">
    <text evidence="1">The sequence shown here is derived from an EMBL/GenBank/DDBJ whole genome shotgun (WGS) entry which is preliminary data.</text>
</comment>
<dbReference type="AlphaFoldDB" id="A0A3M5VC78"/>
<evidence type="ECO:0000313" key="2">
    <source>
        <dbReference type="Proteomes" id="UP000280395"/>
    </source>
</evidence>
<dbReference type="EMBL" id="RBUA01000753">
    <property type="protein sequence ID" value="RMU55799.1"/>
    <property type="molecule type" value="Genomic_DNA"/>
</dbReference>
<gene>
    <name evidence="1" type="ORF">ALP29_200471</name>
</gene>
<organism evidence="1 2">
    <name type="scientific">Pseudomonas syringae pv. avii</name>
    <dbReference type="NCBI Taxonomy" id="663959"/>
    <lineage>
        <taxon>Bacteria</taxon>
        <taxon>Pseudomonadati</taxon>
        <taxon>Pseudomonadota</taxon>
        <taxon>Gammaproteobacteria</taxon>
        <taxon>Pseudomonadales</taxon>
        <taxon>Pseudomonadaceae</taxon>
        <taxon>Pseudomonas</taxon>
        <taxon>Pseudomonas syringae</taxon>
    </lineage>
</organism>
<dbReference type="Proteomes" id="UP000280395">
    <property type="component" value="Unassembled WGS sequence"/>
</dbReference>